<dbReference type="SUPFAM" id="SSF103642">
    <property type="entry name" value="Sec-C motif"/>
    <property type="match status" value="1"/>
</dbReference>
<dbReference type="RefSeq" id="WP_146522359.1">
    <property type="nucleotide sequence ID" value="NZ_CP151726.1"/>
</dbReference>
<sequence>MLEIKTESPPATTLREMGTDELLHNLGRFPGSVLPTGVLRELQGRGEALHDSVAALVADSVKSAEIGLGSATSSNFFAFALLASIATWDDRHLIESVLTQKGELFGDLVFEATPSMIACLFRDASSAEVIDWIDRLADNQKLDSLKSSSLFRAMSIAVVQGHLDRIAAIDAMVHCLKRRAGRRSDTQSAVIISELLDLSANEVDGVDEIVRSSFQRGQVDGDYIELDSWDDFGIYAQPPGKTRGWHDVAAELSTWCYDYISEDADPVDATILANEHASGWRITKAPLSPTLFNELRQSTDDHLPVEAIDAVDYAFTRAYHATIDLIRDEVVRFQGNPDSWRGNGAYLGLALTTARAMPLPTDLLQMILQMPETDREQVFGDQFYLIVNATALTPLRNHDFIEQWIWDIDRSSPDRREMVDYYLLACYYGSLDRQTAIDSLVAGLQRALREEPLLIAPYAESLAFFTPRKHQQLLEDAFKREDVEWFLPLKQMRQMMHDAKYAKEQLREYTSKFRNVRQVIRDGVMFGGDVYEEKPKPAVQPAPTRQSTLQSSSKTTVRDDVRTPRNAQCPCGSGKKYKKCCLGK</sequence>
<dbReference type="EMBL" id="SJPN01000007">
    <property type="protein sequence ID" value="TWT94505.1"/>
    <property type="molecule type" value="Genomic_DNA"/>
</dbReference>
<feature type="compositionally biased region" description="Polar residues" evidence="1">
    <location>
        <begin position="543"/>
        <end position="555"/>
    </location>
</feature>
<feature type="region of interest" description="Disordered" evidence="1">
    <location>
        <begin position="534"/>
        <end position="574"/>
    </location>
</feature>
<gene>
    <name evidence="2" type="ORF">Pla52n_53260</name>
</gene>
<dbReference type="Proteomes" id="UP000320176">
    <property type="component" value="Unassembled WGS sequence"/>
</dbReference>
<accession>A0A5C6A546</accession>
<dbReference type="OrthoDB" id="250304at2"/>
<evidence type="ECO:0000256" key="1">
    <source>
        <dbReference type="SAM" id="MobiDB-lite"/>
    </source>
</evidence>
<dbReference type="AlphaFoldDB" id="A0A5C6A546"/>
<comment type="caution">
    <text evidence="2">The sequence shown here is derived from an EMBL/GenBank/DDBJ whole genome shotgun (WGS) entry which is preliminary data.</text>
</comment>
<evidence type="ECO:0008006" key="4">
    <source>
        <dbReference type="Google" id="ProtNLM"/>
    </source>
</evidence>
<evidence type="ECO:0000313" key="3">
    <source>
        <dbReference type="Proteomes" id="UP000320176"/>
    </source>
</evidence>
<dbReference type="InterPro" id="IPR004027">
    <property type="entry name" value="SEC_C_motif"/>
</dbReference>
<dbReference type="Gene3D" id="3.10.450.50">
    <property type="match status" value="1"/>
</dbReference>
<evidence type="ECO:0000313" key="2">
    <source>
        <dbReference type="EMBL" id="TWT94505.1"/>
    </source>
</evidence>
<proteinExistence type="predicted"/>
<dbReference type="Pfam" id="PF02810">
    <property type="entry name" value="SEC-C"/>
    <property type="match status" value="1"/>
</dbReference>
<organism evidence="2 3">
    <name type="scientific">Stieleria varia</name>
    <dbReference type="NCBI Taxonomy" id="2528005"/>
    <lineage>
        <taxon>Bacteria</taxon>
        <taxon>Pseudomonadati</taxon>
        <taxon>Planctomycetota</taxon>
        <taxon>Planctomycetia</taxon>
        <taxon>Pirellulales</taxon>
        <taxon>Pirellulaceae</taxon>
        <taxon>Stieleria</taxon>
    </lineage>
</organism>
<keyword evidence="3" id="KW-1185">Reference proteome</keyword>
<name>A0A5C6A546_9BACT</name>
<protein>
    <recommendedName>
        <fullName evidence="4">Preprotein translocase subunit SecA</fullName>
    </recommendedName>
</protein>
<reference evidence="2 3" key="1">
    <citation type="submission" date="2019-02" db="EMBL/GenBank/DDBJ databases">
        <title>Deep-cultivation of Planctomycetes and their phenomic and genomic characterization uncovers novel biology.</title>
        <authorList>
            <person name="Wiegand S."/>
            <person name="Jogler M."/>
            <person name="Boedeker C."/>
            <person name="Pinto D."/>
            <person name="Vollmers J."/>
            <person name="Rivas-Marin E."/>
            <person name="Kohn T."/>
            <person name="Peeters S.H."/>
            <person name="Heuer A."/>
            <person name="Rast P."/>
            <person name="Oberbeckmann S."/>
            <person name="Bunk B."/>
            <person name="Jeske O."/>
            <person name="Meyerdierks A."/>
            <person name="Storesund J.E."/>
            <person name="Kallscheuer N."/>
            <person name="Luecker S."/>
            <person name="Lage O.M."/>
            <person name="Pohl T."/>
            <person name="Merkel B.J."/>
            <person name="Hornburger P."/>
            <person name="Mueller R.-W."/>
            <person name="Bruemmer F."/>
            <person name="Labrenz M."/>
            <person name="Spormann A.M."/>
            <person name="Op Den Camp H."/>
            <person name="Overmann J."/>
            <person name="Amann R."/>
            <person name="Jetten M.S.M."/>
            <person name="Mascher T."/>
            <person name="Medema M.H."/>
            <person name="Devos D.P."/>
            <person name="Kaster A.-K."/>
            <person name="Ovreas L."/>
            <person name="Rohde M."/>
            <person name="Galperin M.Y."/>
            <person name="Jogler C."/>
        </authorList>
    </citation>
    <scope>NUCLEOTIDE SEQUENCE [LARGE SCALE GENOMIC DNA]</scope>
    <source>
        <strain evidence="2 3">Pla52n</strain>
    </source>
</reference>